<dbReference type="Proteomes" id="UP000185598">
    <property type="component" value="Unassembled WGS sequence"/>
</dbReference>
<proteinExistence type="predicted"/>
<dbReference type="OrthoDB" id="9807358at2"/>
<comment type="caution">
    <text evidence="2">The sequence shown here is derived from an EMBL/GenBank/DDBJ whole genome shotgun (WGS) entry which is preliminary data.</text>
</comment>
<keyword evidence="3" id="KW-1185">Reference proteome</keyword>
<evidence type="ECO:0008006" key="5">
    <source>
        <dbReference type="Google" id="ProtNLM"/>
    </source>
</evidence>
<dbReference type="STRING" id="887144.BJF91_20730"/>
<reference evidence="2 3" key="1">
    <citation type="submission" date="2016-09" db="EMBL/GenBank/DDBJ databases">
        <title>Rhizobium oryziradicis sp. nov., isolated from the root of rice.</title>
        <authorList>
            <person name="Zhao J."/>
            <person name="Zhang X."/>
        </authorList>
    </citation>
    <scope>NUCLEOTIDE SEQUENCE [LARGE SCALE GENOMIC DNA]</scope>
    <source>
        <strain evidence="2 3">14971</strain>
    </source>
</reference>
<evidence type="ECO:0000313" key="3">
    <source>
        <dbReference type="Proteomes" id="UP000185598"/>
    </source>
</evidence>
<protein>
    <recommendedName>
        <fullName evidence="5">Co-chaperone DjlA N-terminal domain-containing protein</fullName>
    </recommendedName>
</protein>
<dbReference type="RefSeq" id="WP_075615253.1">
    <property type="nucleotide sequence ID" value="NZ_JACIED010000001.1"/>
</dbReference>
<evidence type="ECO:0000313" key="4">
    <source>
        <dbReference type="Proteomes" id="UP000544107"/>
    </source>
</evidence>
<name>A0A1Q9A4J4_9HYPH</name>
<reference evidence="1 4" key="2">
    <citation type="submission" date="2020-08" db="EMBL/GenBank/DDBJ databases">
        <title>Genomic Encyclopedia of Type Strains, Phase IV (KMG-IV): sequencing the most valuable type-strain genomes for metagenomic binning, comparative biology and taxonomic classification.</title>
        <authorList>
            <person name="Goeker M."/>
        </authorList>
    </citation>
    <scope>NUCLEOTIDE SEQUENCE [LARGE SCALE GENOMIC DNA]</scope>
    <source>
        <strain evidence="1 4">DSM 100021</strain>
    </source>
</reference>
<evidence type="ECO:0000313" key="1">
    <source>
        <dbReference type="EMBL" id="MBB4006533.1"/>
    </source>
</evidence>
<dbReference type="EMBL" id="MKIN01000022">
    <property type="protein sequence ID" value="OLP49462.1"/>
    <property type="molecule type" value="Genomic_DNA"/>
</dbReference>
<accession>A0A1Q9A4J4</accession>
<dbReference type="AlphaFoldDB" id="A0A1Q9A4J4"/>
<dbReference type="EMBL" id="JACIED010000001">
    <property type="protein sequence ID" value="MBB4006533.1"/>
    <property type="molecule type" value="Genomic_DNA"/>
</dbReference>
<evidence type="ECO:0000313" key="2">
    <source>
        <dbReference type="EMBL" id="OLP49462.1"/>
    </source>
</evidence>
<gene>
    <name evidence="2" type="ORF">BJF91_20730</name>
    <name evidence="1" type="ORF">GGQ71_000769</name>
</gene>
<sequence length="172" mass="19277">MPILAFLVTVAAGAAVWWWRLKLMREAGGEIIDSVQKMRGAFRRKKFRMAAETAPLASIRDPAIAAVAYFLCLAHEKPQSLAEANTYIRQRMAGIIAEGDMDEVLVFAEWAARRVINPTDPVRRFRDLWRERLTFAECRDLFGMAEDVVALCGPPTPDQSASIEALRLAILT</sequence>
<organism evidence="2 3">
    <name type="scientific">Allorhizobium taibaishanense</name>
    <dbReference type="NCBI Taxonomy" id="887144"/>
    <lineage>
        <taxon>Bacteria</taxon>
        <taxon>Pseudomonadati</taxon>
        <taxon>Pseudomonadota</taxon>
        <taxon>Alphaproteobacteria</taxon>
        <taxon>Hyphomicrobiales</taxon>
        <taxon>Rhizobiaceae</taxon>
        <taxon>Rhizobium/Agrobacterium group</taxon>
        <taxon>Allorhizobium</taxon>
    </lineage>
</organism>
<dbReference type="Proteomes" id="UP000544107">
    <property type="component" value="Unassembled WGS sequence"/>
</dbReference>